<dbReference type="InParanoid" id="A0A1Q3ALX5"/>
<evidence type="ECO:0000313" key="1">
    <source>
        <dbReference type="EMBL" id="GAV56543.1"/>
    </source>
</evidence>
<reference evidence="2" key="1">
    <citation type="submission" date="2016-04" db="EMBL/GenBank/DDBJ databases">
        <title>Cephalotus genome sequencing.</title>
        <authorList>
            <person name="Fukushima K."/>
            <person name="Hasebe M."/>
            <person name="Fang X."/>
        </authorList>
    </citation>
    <scope>NUCLEOTIDE SEQUENCE [LARGE SCALE GENOMIC DNA]</scope>
    <source>
        <strain evidence="2">cv. St1</strain>
    </source>
</reference>
<dbReference type="Proteomes" id="UP000187406">
    <property type="component" value="Unassembled WGS sequence"/>
</dbReference>
<comment type="caution">
    <text evidence="1">The sequence shown here is derived from an EMBL/GenBank/DDBJ whole genome shotgun (WGS) entry which is preliminary data.</text>
</comment>
<feature type="non-terminal residue" evidence="1">
    <location>
        <position position="1"/>
    </location>
</feature>
<evidence type="ECO:0000313" key="2">
    <source>
        <dbReference type="Proteomes" id="UP000187406"/>
    </source>
</evidence>
<accession>A0A1Q3ALX5</accession>
<sequence>TQNPIRSLLCYSLASQHLFSKAQALFLQFQALFLSLLLQHRHFTLFVQSIEDLRISRSPFEDSFRPISLTLSLSTFEHGAVIHYKPEPGSCSALMKLWLEKKNMALLILFDFPVQQMLIRLGEMIP</sequence>
<dbReference type="AlphaFoldDB" id="A0A1Q3ALX5"/>
<keyword evidence="2" id="KW-1185">Reference proteome</keyword>
<gene>
    <name evidence="1" type="ORF">CFOL_v3_00085</name>
</gene>
<proteinExistence type="predicted"/>
<organism evidence="1 2">
    <name type="scientific">Cephalotus follicularis</name>
    <name type="common">Albany pitcher plant</name>
    <dbReference type="NCBI Taxonomy" id="3775"/>
    <lineage>
        <taxon>Eukaryota</taxon>
        <taxon>Viridiplantae</taxon>
        <taxon>Streptophyta</taxon>
        <taxon>Embryophyta</taxon>
        <taxon>Tracheophyta</taxon>
        <taxon>Spermatophyta</taxon>
        <taxon>Magnoliopsida</taxon>
        <taxon>eudicotyledons</taxon>
        <taxon>Gunneridae</taxon>
        <taxon>Pentapetalae</taxon>
        <taxon>rosids</taxon>
        <taxon>fabids</taxon>
        <taxon>Oxalidales</taxon>
        <taxon>Cephalotaceae</taxon>
        <taxon>Cephalotus</taxon>
    </lineage>
</organism>
<name>A0A1Q3ALX5_CEPFO</name>
<protein>
    <submittedName>
        <fullName evidence="1">Uncharacterized protein</fullName>
    </submittedName>
</protein>
<dbReference type="EMBL" id="BDDD01000002">
    <property type="protein sequence ID" value="GAV56543.1"/>
    <property type="molecule type" value="Genomic_DNA"/>
</dbReference>